<dbReference type="Proteomes" id="UP001081283">
    <property type="component" value="Unassembled WGS sequence"/>
</dbReference>
<dbReference type="EMBL" id="JAOVZQ010000001">
    <property type="protein sequence ID" value="MCY0093162.1"/>
    <property type="molecule type" value="Genomic_DNA"/>
</dbReference>
<sequence>MHHHTGPILILEDQPLIALDLEQQLAAAGFDNLTLLTSGAQAEAWLGLHRPDAAIIDIALCDGDCTDVARTLLVRTIPFIVHSGSPGDGADPVFGHGRWVGKPARPGYLVTELQIALAASCAARVDCDGN</sequence>
<keyword evidence="4" id="KW-1185">Reference proteome</keyword>
<dbReference type="InterPro" id="IPR011006">
    <property type="entry name" value="CheY-like_superfamily"/>
</dbReference>
<evidence type="ECO:0000313" key="4">
    <source>
        <dbReference type="Proteomes" id="UP001081283"/>
    </source>
</evidence>
<protein>
    <submittedName>
        <fullName evidence="3">Response regulator</fullName>
    </submittedName>
</protein>
<dbReference type="RefSeq" id="WP_267611146.1">
    <property type="nucleotide sequence ID" value="NZ_JAOVZQ010000001.1"/>
</dbReference>
<evidence type="ECO:0000313" key="3">
    <source>
        <dbReference type="EMBL" id="MCY0093162.1"/>
    </source>
</evidence>
<feature type="modified residue" description="4-aspartylphosphate" evidence="1">
    <location>
        <position position="57"/>
    </location>
</feature>
<organism evidence="3 4">
    <name type="scientific">Hoeflea ulvae</name>
    <dbReference type="NCBI Taxonomy" id="2983764"/>
    <lineage>
        <taxon>Bacteria</taxon>
        <taxon>Pseudomonadati</taxon>
        <taxon>Pseudomonadota</taxon>
        <taxon>Alphaproteobacteria</taxon>
        <taxon>Hyphomicrobiales</taxon>
        <taxon>Rhizobiaceae</taxon>
        <taxon>Hoeflea</taxon>
    </lineage>
</organism>
<evidence type="ECO:0000259" key="2">
    <source>
        <dbReference type="PROSITE" id="PS50110"/>
    </source>
</evidence>
<reference evidence="3" key="1">
    <citation type="submission" date="2022-10" db="EMBL/GenBank/DDBJ databases">
        <title>Hoeflea sp. J2-29, isolated from marine algae.</title>
        <authorList>
            <person name="Kristyanto S."/>
            <person name="Kim J.M."/>
            <person name="Jeon C.O."/>
        </authorList>
    </citation>
    <scope>NUCLEOTIDE SEQUENCE</scope>
    <source>
        <strain evidence="3">J2-29</strain>
    </source>
</reference>
<proteinExistence type="predicted"/>
<dbReference type="PROSITE" id="PS50110">
    <property type="entry name" value="RESPONSE_REGULATORY"/>
    <property type="match status" value="1"/>
</dbReference>
<keyword evidence="1" id="KW-0597">Phosphoprotein</keyword>
<evidence type="ECO:0000256" key="1">
    <source>
        <dbReference type="PROSITE-ProRule" id="PRU00169"/>
    </source>
</evidence>
<dbReference type="SUPFAM" id="SSF52172">
    <property type="entry name" value="CheY-like"/>
    <property type="match status" value="1"/>
</dbReference>
<name>A0ABT3YBH9_9HYPH</name>
<comment type="caution">
    <text evidence="3">The sequence shown here is derived from an EMBL/GenBank/DDBJ whole genome shotgun (WGS) entry which is preliminary data.</text>
</comment>
<dbReference type="InterPro" id="IPR001789">
    <property type="entry name" value="Sig_transdc_resp-reg_receiver"/>
</dbReference>
<gene>
    <name evidence="3" type="ORF">OEG82_03800</name>
</gene>
<feature type="domain" description="Response regulatory" evidence="2">
    <location>
        <begin position="7"/>
        <end position="117"/>
    </location>
</feature>
<dbReference type="Gene3D" id="3.40.50.2300">
    <property type="match status" value="1"/>
</dbReference>
<accession>A0ABT3YBH9</accession>